<dbReference type="Gene3D" id="1.10.630.10">
    <property type="entry name" value="Cytochrome P450"/>
    <property type="match status" value="1"/>
</dbReference>
<evidence type="ECO:0000256" key="9">
    <source>
        <dbReference type="ARBA" id="ARBA00023002"/>
    </source>
</evidence>
<evidence type="ECO:0000256" key="1">
    <source>
        <dbReference type="ARBA" id="ARBA00001971"/>
    </source>
</evidence>
<dbReference type="GO" id="GO:0004497">
    <property type="term" value="F:monooxygenase activity"/>
    <property type="evidence" value="ECO:0007669"/>
    <property type="project" value="UniProtKB-KW"/>
</dbReference>
<evidence type="ECO:0000256" key="3">
    <source>
        <dbReference type="ARBA" id="ARBA00004721"/>
    </source>
</evidence>
<dbReference type="AlphaFoldDB" id="A0A6A4I1N4"/>
<feature type="binding site" description="axial binding residue" evidence="13">
    <location>
        <position position="438"/>
    </location>
    <ligand>
        <name>heme</name>
        <dbReference type="ChEBI" id="CHEBI:30413"/>
    </ligand>
    <ligandPart>
        <name>Fe</name>
        <dbReference type="ChEBI" id="CHEBI:18248"/>
    </ligandPart>
</feature>
<dbReference type="PRINTS" id="PR00385">
    <property type="entry name" value="P450"/>
</dbReference>
<sequence length="497" mass="55955">MANINYQFPATVWTSITSNPYLYACIAIFLLLLYRISPFHPLYGIPGPILFQISELPMMFFTLQGTHHIVVRELHQKYGQALRIGPNTVSFTSLPAITKIYGSSQALDKTSAYDLHLIKGEGLFFIKDKASHIPRRRIWNRSFSKEALEQYQHPITSQVKNLVYWLVKRTKMNGSVDLVKILPQYAYDSTNSVFFSGTAFHPSLLDSDDKDEIVNEASGQFGAFGCFSHAQPLFHIIKYLPGISTFFKFEALATEAARHRLEKGSTMRDGISYWLEGEEDQPTLAHKDLPIESETLLIGASETIGATCTFLFYFLLTNEKWLVALREELDHIFPDGSFHGTFGILDELPFLNAIIQETLRLGIPMPGLPRLVPKGGITINGLHVPGGTCVSVPVWTHHTDETYFPNPYEFDPERWIEGGKFKAGRGTILAFGTGPFNCVGSKLAYLQLRTLVVLLLLHLDFTLVEGFDPAKFWGGIRNRRATTFLEPLCIKASPRKI</sequence>
<dbReference type="PANTHER" id="PTHR24305">
    <property type="entry name" value="CYTOCHROME P450"/>
    <property type="match status" value="1"/>
</dbReference>
<evidence type="ECO:0000256" key="5">
    <source>
        <dbReference type="ARBA" id="ARBA00022617"/>
    </source>
</evidence>
<dbReference type="GO" id="GO:0016705">
    <property type="term" value="F:oxidoreductase activity, acting on paired donors, with incorporation or reduction of molecular oxygen"/>
    <property type="evidence" value="ECO:0007669"/>
    <property type="project" value="InterPro"/>
</dbReference>
<evidence type="ECO:0000256" key="4">
    <source>
        <dbReference type="ARBA" id="ARBA00010617"/>
    </source>
</evidence>
<organism evidence="15 16">
    <name type="scientific">Gymnopus androsaceus JB14</name>
    <dbReference type="NCBI Taxonomy" id="1447944"/>
    <lineage>
        <taxon>Eukaryota</taxon>
        <taxon>Fungi</taxon>
        <taxon>Dikarya</taxon>
        <taxon>Basidiomycota</taxon>
        <taxon>Agaricomycotina</taxon>
        <taxon>Agaricomycetes</taxon>
        <taxon>Agaricomycetidae</taxon>
        <taxon>Agaricales</taxon>
        <taxon>Marasmiineae</taxon>
        <taxon>Omphalotaceae</taxon>
        <taxon>Gymnopus</taxon>
    </lineage>
</organism>
<keyword evidence="7 13" id="KW-0479">Metal-binding</keyword>
<dbReference type="GO" id="GO:0020037">
    <property type="term" value="F:heme binding"/>
    <property type="evidence" value="ECO:0007669"/>
    <property type="project" value="InterPro"/>
</dbReference>
<dbReference type="Proteomes" id="UP000799118">
    <property type="component" value="Unassembled WGS sequence"/>
</dbReference>
<keyword evidence="8 14" id="KW-1133">Transmembrane helix</keyword>
<keyword evidence="9" id="KW-0560">Oxidoreductase</keyword>
<evidence type="ECO:0000256" key="14">
    <source>
        <dbReference type="SAM" id="Phobius"/>
    </source>
</evidence>
<dbReference type="InterPro" id="IPR002403">
    <property type="entry name" value="Cyt_P450_E_grp-IV"/>
</dbReference>
<comment type="pathway">
    <text evidence="3">Secondary metabolite biosynthesis; terpenoid biosynthesis.</text>
</comment>
<evidence type="ECO:0000256" key="13">
    <source>
        <dbReference type="PIRSR" id="PIRSR602403-1"/>
    </source>
</evidence>
<comment type="cofactor">
    <cofactor evidence="1 13">
        <name>heme</name>
        <dbReference type="ChEBI" id="CHEBI:30413"/>
    </cofactor>
</comment>
<accession>A0A6A4I1N4</accession>
<name>A0A6A4I1N4_9AGAR</name>
<evidence type="ECO:0000256" key="6">
    <source>
        <dbReference type="ARBA" id="ARBA00022692"/>
    </source>
</evidence>
<evidence type="ECO:0000256" key="7">
    <source>
        <dbReference type="ARBA" id="ARBA00022723"/>
    </source>
</evidence>
<dbReference type="EMBL" id="ML769426">
    <property type="protein sequence ID" value="KAE9403328.1"/>
    <property type="molecule type" value="Genomic_DNA"/>
</dbReference>
<keyword evidence="6 14" id="KW-0812">Transmembrane</keyword>
<keyword evidence="16" id="KW-1185">Reference proteome</keyword>
<dbReference type="Pfam" id="PF00067">
    <property type="entry name" value="p450"/>
    <property type="match status" value="1"/>
</dbReference>
<gene>
    <name evidence="15" type="ORF">BT96DRAFT_878745</name>
</gene>
<evidence type="ECO:0000256" key="11">
    <source>
        <dbReference type="ARBA" id="ARBA00023033"/>
    </source>
</evidence>
<dbReference type="PRINTS" id="PR00465">
    <property type="entry name" value="EP450IV"/>
</dbReference>
<reference evidence="15" key="1">
    <citation type="journal article" date="2019" name="Environ. Microbiol.">
        <title>Fungal ecological strategies reflected in gene transcription - a case study of two litter decomposers.</title>
        <authorList>
            <person name="Barbi F."/>
            <person name="Kohler A."/>
            <person name="Barry K."/>
            <person name="Baskaran P."/>
            <person name="Daum C."/>
            <person name="Fauchery L."/>
            <person name="Ihrmark K."/>
            <person name="Kuo A."/>
            <person name="LaButti K."/>
            <person name="Lipzen A."/>
            <person name="Morin E."/>
            <person name="Grigoriev I.V."/>
            <person name="Henrissat B."/>
            <person name="Lindahl B."/>
            <person name="Martin F."/>
        </authorList>
    </citation>
    <scope>NUCLEOTIDE SEQUENCE</scope>
    <source>
        <strain evidence="15">JB14</strain>
    </source>
</reference>
<evidence type="ECO:0000256" key="12">
    <source>
        <dbReference type="ARBA" id="ARBA00023136"/>
    </source>
</evidence>
<comment type="subcellular location">
    <subcellularLocation>
        <location evidence="2">Membrane</location>
    </subcellularLocation>
</comment>
<dbReference type="InterPro" id="IPR001128">
    <property type="entry name" value="Cyt_P450"/>
</dbReference>
<dbReference type="InterPro" id="IPR050121">
    <property type="entry name" value="Cytochrome_P450_monoxygenase"/>
</dbReference>
<dbReference type="PANTHER" id="PTHR24305:SF166">
    <property type="entry name" value="CYTOCHROME P450 12A4, MITOCHONDRIAL-RELATED"/>
    <property type="match status" value="1"/>
</dbReference>
<evidence type="ECO:0000256" key="10">
    <source>
        <dbReference type="ARBA" id="ARBA00023004"/>
    </source>
</evidence>
<keyword evidence="10 13" id="KW-0408">Iron</keyword>
<dbReference type="SUPFAM" id="SSF48264">
    <property type="entry name" value="Cytochrome P450"/>
    <property type="match status" value="1"/>
</dbReference>
<dbReference type="OrthoDB" id="6692864at2759"/>
<evidence type="ECO:0000313" key="15">
    <source>
        <dbReference type="EMBL" id="KAE9403328.1"/>
    </source>
</evidence>
<keyword evidence="11" id="KW-0503">Monooxygenase</keyword>
<evidence type="ECO:0000256" key="2">
    <source>
        <dbReference type="ARBA" id="ARBA00004370"/>
    </source>
</evidence>
<dbReference type="GO" id="GO:0016020">
    <property type="term" value="C:membrane"/>
    <property type="evidence" value="ECO:0007669"/>
    <property type="project" value="UniProtKB-SubCell"/>
</dbReference>
<keyword evidence="12 14" id="KW-0472">Membrane</keyword>
<dbReference type="GO" id="GO:0005506">
    <property type="term" value="F:iron ion binding"/>
    <property type="evidence" value="ECO:0007669"/>
    <property type="project" value="InterPro"/>
</dbReference>
<protein>
    <submittedName>
        <fullName evidence="15">Cytochrome P450</fullName>
    </submittedName>
</protein>
<keyword evidence="5 13" id="KW-0349">Heme</keyword>
<comment type="similarity">
    <text evidence="4">Belongs to the cytochrome P450 family.</text>
</comment>
<evidence type="ECO:0000313" key="16">
    <source>
        <dbReference type="Proteomes" id="UP000799118"/>
    </source>
</evidence>
<evidence type="ECO:0000256" key="8">
    <source>
        <dbReference type="ARBA" id="ARBA00022989"/>
    </source>
</evidence>
<feature type="transmembrane region" description="Helical" evidence="14">
    <location>
        <begin position="20"/>
        <end position="36"/>
    </location>
</feature>
<proteinExistence type="inferred from homology"/>
<dbReference type="InterPro" id="IPR036396">
    <property type="entry name" value="Cyt_P450_sf"/>
</dbReference>